<protein>
    <submittedName>
        <fullName evidence="1">Uncharacterized protein</fullName>
    </submittedName>
</protein>
<accession>A0AC61S1N7</accession>
<gene>
    <name evidence="1" type="ORF">E5329_00665</name>
</gene>
<keyword evidence="2" id="KW-1185">Reference proteome</keyword>
<reference evidence="1" key="1">
    <citation type="submission" date="2019-04" db="EMBL/GenBank/DDBJ databases">
        <title>Microbes associate with the intestines of laboratory mice.</title>
        <authorList>
            <person name="Navarre W."/>
            <person name="Wong E."/>
            <person name="Huang K."/>
            <person name="Tropini C."/>
            <person name="Ng K."/>
            <person name="Yu B."/>
        </authorList>
    </citation>
    <scope>NUCLEOTIDE SEQUENCE</scope>
    <source>
        <strain evidence="1">NM01_1-7b</strain>
    </source>
</reference>
<name>A0AC61S1N7_9FIRM</name>
<dbReference type="Proteomes" id="UP000304953">
    <property type="component" value="Unassembled WGS sequence"/>
</dbReference>
<comment type="caution">
    <text evidence="1">The sequence shown here is derived from an EMBL/GenBank/DDBJ whole genome shotgun (WGS) entry which is preliminary data.</text>
</comment>
<sequence length="133" mass="15853">MVEKDYMMRLIHEMVRTIAMLIFHKDQGTEEELIFLEGISRDFYHRLCHVADEGKINEAENMLYESLEENDWDREGNMEKLELALAFYDYLNAKENDFLEAHNYSREEIEDGIQSVMKLYGYGELAETLLENR</sequence>
<proteinExistence type="predicted"/>
<evidence type="ECO:0000313" key="1">
    <source>
        <dbReference type="EMBL" id="TGY98329.1"/>
    </source>
</evidence>
<dbReference type="EMBL" id="SRYA01000001">
    <property type="protein sequence ID" value="TGY98329.1"/>
    <property type="molecule type" value="Genomic_DNA"/>
</dbReference>
<organism evidence="1 2">
    <name type="scientific">Petralouisia muris</name>
    <dbReference type="NCBI Taxonomy" id="3032872"/>
    <lineage>
        <taxon>Bacteria</taxon>
        <taxon>Bacillati</taxon>
        <taxon>Bacillota</taxon>
        <taxon>Clostridia</taxon>
        <taxon>Lachnospirales</taxon>
        <taxon>Lachnospiraceae</taxon>
        <taxon>Petralouisia</taxon>
    </lineage>
</organism>
<evidence type="ECO:0000313" key="2">
    <source>
        <dbReference type="Proteomes" id="UP000304953"/>
    </source>
</evidence>